<comment type="catalytic activity">
    <reaction evidence="5 8">
        <text>L-methionyl-[protein] + [thioredoxin]-disulfide + H2O = L-methionyl-(S)-S-oxide-[protein] + [thioredoxin]-dithiol</text>
        <dbReference type="Rhea" id="RHEA:14217"/>
        <dbReference type="Rhea" id="RHEA-COMP:10698"/>
        <dbReference type="Rhea" id="RHEA-COMP:10700"/>
        <dbReference type="Rhea" id="RHEA-COMP:12313"/>
        <dbReference type="Rhea" id="RHEA-COMP:12315"/>
        <dbReference type="ChEBI" id="CHEBI:15377"/>
        <dbReference type="ChEBI" id="CHEBI:16044"/>
        <dbReference type="ChEBI" id="CHEBI:29950"/>
        <dbReference type="ChEBI" id="CHEBI:44120"/>
        <dbReference type="ChEBI" id="CHEBI:50058"/>
        <dbReference type="EC" id="1.8.4.11"/>
    </reaction>
</comment>
<keyword evidence="4" id="KW-0511">Multifunctional enzyme</keyword>
<comment type="function">
    <text evidence="8">Has an important function as a repair enzyme for proteins that have been inactivated by oxidation. Catalyzes the reversible oxidation-reduction of methionine sulfoxide in proteins to methionine.</text>
</comment>
<evidence type="ECO:0000256" key="5">
    <source>
        <dbReference type="ARBA" id="ARBA00047806"/>
    </source>
</evidence>
<evidence type="ECO:0000313" key="10">
    <source>
        <dbReference type="EMBL" id="XDS43839.1"/>
    </source>
</evidence>
<dbReference type="PROSITE" id="PS51790">
    <property type="entry name" value="MSRB"/>
    <property type="match status" value="1"/>
</dbReference>
<dbReference type="InterPro" id="IPR028427">
    <property type="entry name" value="Met_Sox_Rdtase_MsrB"/>
</dbReference>
<evidence type="ECO:0000256" key="6">
    <source>
        <dbReference type="ARBA" id="ARBA00048488"/>
    </source>
</evidence>
<evidence type="ECO:0000256" key="3">
    <source>
        <dbReference type="ARBA" id="ARBA00023002"/>
    </source>
</evidence>
<dbReference type="InterPro" id="IPR011057">
    <property type="entry name" value="Mss4-like_sf"/>
</dbReference>
<feature type="active site" evidence="8">
    <location>
        <position position="14"/>
    </location>
</feature>
<dbReference type="GO" id="GO:0005737">
    <property type="term" value="C:cytoplasm"/>
    <property type="evidence" value="ECO:0007669"/>
    <property type="project" value="TreeGrafter"/>
</dbReference>
<evidence type="ECO:0000256" key="7">
    <source>
        <dbReference type="ARBA" id="ARBA00048782"/>
    </source>
</evidence>
<dbReference type="PANTHER" id="PTHR10173">
    <property type="entry name" value="METHIONINE SULFOXIDE REDUCTASE"/>
    <property type="match status" value="1"/>
</dbReference>
<dbReference type="EMBL" id="CP129674">
    <property type="protein sequence ID" value="XDS43839.1"/>
    <property type="molecule type" value="Genomic_DNA"/>
</dbReference>
<evidence type="ECO:0000256" key="1">
    <source>
        <dbReference type="ARBA" id="ARBA00008076"/>
    </source>
</evidence>
<dbReference type="Pfam" id="PF01625">
    <property type="entry name" value="PMSR"/>
    <property type="match status" value="1"/>
</dbReference>
<dbReference type="GO" id="GO:0006979">
    <property type="term" value="P:response to oxidative stress"/>
    <property type="evidence" value="ECO:0007669"/>
    <property type="project" value="InterPro"/>
</dbReference>
<keyword evidence="3 8" id="KW-0560">Oxidoreductase</keyword>
<evidence type="ECO:0000259" key="9">
    <source>
        <dbReference type="PROSITE" id="PS51790"/>
    </source>
</evidence>
<dbReference type="RefSeq" id="WP_369343433.1">
    <property type="nucleotide sequence ID" value="NZ_CP129674.1"/>
</dbReference>
<comment type="similarity">
    <text evidence="8">Belongs to the MsrA Met sulfoxide reductase family.</text>
</comment>
<dbReference type="NCBIfam" id="TIGR00357">
    <property type="entry name" value="peptide-methionine (R)-S-oxide reductase MsrB"/>
    <property type="match status" value="1"/>
</dbReference>
<dbReference type="FunFam" id="2.170.150.20:FF:000003">
    <property type="entry name" value="Peptide methionine sulfoxide reductase MsrB"/>
    <property type="match status" value="1"/>
</dbReference>
<comment type="similarity">
    <text evidence="1">In the C-terminal section; belongs to the MsrB Met sulfoxide reductase family.</text>
</comment>
<dbReference type="GO" id="GO:0030091">
    <property type="term" value="P:protein repair"/>
    <property type="evidence" value="ECO:0007669"/>
    <property type="project" value="InterPro"/>
</dbReference>
<dbReference type="Gene3D" id="3.30.1060.10">
    <property type="entry name" value="Peptide methionine sulphoxide reductase MsrA"/>
    <property type="match status" value="1"/>
</dbReference>
<name>A0AB39U4W5_9BIFI</name>
<dbReference type="HAMAP" id="MF_01401">
    <property type="entry name" value="MsrA"/>
    <property type="match status" value="1"/>
</dbReference>
<dbReference type="InterPro" id="IPR002569">
    <property type="entry name" value="Met_Sox_Rdtase_MsrA_dom"/>
</dbReference>
<dbReference type="KEGG" id="baqk:QN215_05980"/>
<dbReference type="Gene3D" id="2.170.150.20">
    <property type="entry name" value="Peptide methionine sulfoxide reductase"/>
    <property type="match status" value="1"/>
</dbReference>
<dbReference type="InterPro" id="IPR036509">
    <property type="entry name" value="Met_Sox_Rdtase_MsrA_sf"/>
</dbReference>
<comment type="catalytic activity">
    <reaction evidence="6">
        <text>L-methionyl-[protein] + [thioredoxin]-disulfide + H2O = L-methionyl-(R)-S-oxide-[protein] + [thioredoxin]-dithiol</text>
        <dbReference type="Rhea" id="RHEA:24164"/>
        <dbReference type="Rhea" id="RHEA-COMP:10698"/>
        <dbReference type="Rhea" id="RHEA-COMP:10700"/>
        <dbReference type="Rhea" id="RHEA-COMP:12313"/>
        <dbReference type="Rhea" id="RHEA-COMP:12314"/>
        <dbReference type="ChEBI" id="CHEBI:15377"/>
        <dbReference type="ChEBI" id="CHEBI:16044"/>
        <dbReference type="ChEBI" id="CHEBI:29950"/>
        <dbReference type="ChEBI" id="CHEBI:45764"/>
        <dbReference type="ChEBI" id="CHEBI:50058"/>
        <dbReference type="EC" id="1.8.4.12"/>
    </reaction>
</comment>
<protein>
    <recommendedName>
        <fullName evidence="8">Peptide methionine sulfoxide reductase MsrA</fullName>
        <shortName evidence="8">Protein-methionine-S-oxide reductase</shortName>
        <ecNumber evidence="8">1.8.4.11</ecNumber>
    </recommendedName>
    <alternativeName>
        <fullName evidence="8">Peptide-methionine (S)-S-oxide reductase</fullName>
        <shortName evidence="8">Peptide Met(O) reductase</shortName>
    </alternativeName>
</protein>
<proteinExistence type="inferred from homology"/>
<gene>
    <name evidence="10" type="primary">msrB</name>
    <name evidence="8" type="synonym">msrA</name>
    <name evidence="10" type="ORF">QN215_05980</name>
</gene>
<dbReference type="Pfam" id="PF01641">
    <property type="entry name" value="SelR"/>
    <property type="match status" value="1"/>
</dbReference>
<feature type="domain" description="MsrB" evidence="9">
    <location>
        <begin position="174"/>
        <end position="298"/>
    </location>
</feature>
<sequence length="314" mass="35604">MLGMTTTTYFAGGCFWGLQRYFQSVKGVTATEVGYAQSKLANPSYEQVCTGETDAVETVEVSYDIELVSAHTLALLFIDAIDPFSVNRQGNDRGRQYRSGIYWQAEDSNQAETFAQVLRELHARFGRESAIEIGALQNFYSAEDYHQDYLDKNPGGYCHIPMKKILNVAQRQQFIEQIWKLSPEQYDVTQNAGTERPFENEYDENYKPGIYVDIVSGEPLFLSNDKFDSGCGWPSFSKPISDDTVTNREDRSLFGRPRIEVRAAQSDIHLGHVFNDGPQELGGLRYCMNSASLRFIPKDQMETEGYGKYLSQVK</sequence>
<evidence type="ECO:0000256" key="4">
    <source>
        <dbReference type="ARBA" id="ARBA00023268"/>
    </source>
</evidence>
<dbReference type="InterPro" id="IPR002579">
    <property type="entry name" value="Met_Sox_Rdtase_MsrB_dom"/>
</dbReference>
<evidence type="ECO:0000256" key="8">
    <source>
        <dbReference type="HAMAP-Rule" id="MF_01401"/>
    </source>
</evidence>
<dbReference type="AlphaFoldDB" id="A0AB39U4W5"/>
<dbReference type="EC" id="1.8.4.11" evidence="8"/>
<dbReference type="SUPFAM" id="SSF55068">
    <property type="entry name" value="Peptide methionine sulfoxide reductase"/>
    <property type="match status" value="1"/>
</dbReference>
<comment type="catalytic activity">
    <reaction evidence="7 8">
        <text>[thioredoxin]-disulfide + L-methionine + H2O = L-methionine (S)-S-oxide + [thioredoxin]-dithiol</text>
        <dbReference type="Rhea" id="RHEA:19993"/>
        <dbReference type="Rhea" id="RHEA-COMP:10698"/>
        <dbReference type="Rhea" id="RHEA-COMP:10700"/>
        <dbReference type="ChEBI" id="CHEBI:15377"/>
        <dbReference type="ChEBI" id="CHEBI:29950"/>
        <dbReference type="ChEBI" id="CHEBI:50058"/>
        <dbReference type="ChEBI" id="CHEBI:57844"/>
        <dbReference type="ChEBI" id="CHEBI:58772"/>
        <dbReference type="EC" id="1.8.4.11"/>
    </reaction>
</comment>
<dbReference type="GO" id="GO:0008113">
    <property type="term" value="F:peptide-methionine (S)-S-oxide reductase activity"/>
    <property type="evidence" value="ECO:0007669"/>
    <property type="project" value="UniProtKB-UniRule"/>
</dbReference>
<dbReference type="GO" id="GO:0033743">
    <property type="term" value="F:peptide-methionine (R)-S-oxide reductase activity"/>
    <property type="evidence" value="ECO:0007669"/>
    <property type="project" value="UniProtKB-EC"/>
</dbReference>
<comment type="similarity">
    <text evidence="2">In the N-terminal section; belongs to the MsrA Met sulfoxide reductase family.</text>
</comment>
<accession>A0AB39U4W5</accession>
<organism evidence="10">
    <name type="scientific">Bifidobacterium aquikefiricola</name>
    <dbReference type="NCBI Taxonomy" id="3059038"/>
    <lineage>
        <taxon>Bacteria</taxon>
        <taxon>Bacillati</taxon>
        <taxon>Actinomycetota</taxon>
        <taxon>Actinomycetes</taxon>
        <taxon>Bifidobacteriales</taxon>
        <taxon>Bifidobacteriaceae</taxon>
        <taxon>Bifidobacterium</taxon>
    </lineage>
</organism>
<evidence type="ECO:0000256" key="2">
    <source>
        <dbReference type="ARBA" id="ARBA00011017"/>
    </source>
</evidence>
<dbReference type="PANTHER" id="PTHR10173:SF60">
    <property type="entry name" value="PEPTIDE METHIONINE SULFOXIDE REDUCTASE MSRA_MSRB 1"/>
    <property type="match status" value="1"/>
</dbReference>
<dbReference type="NCBIfam" id="TIGR00401">
    <property type="entry name" value="msrA"/>
    <property type="match status" value="1"/>
</dbReference>
<dbReference type="SUPFAM" id="SSF51316">
    <property type="entry name" value="Mss4-like"/>
    <property type="match status" value="1"/>
</dbReference>
<reference evidence="10" key="1">
    <citation type="submission" date="2023-07" db="EMBL/GenBank/DDBJ databases">
        <title>Bifidobacterium aquikefiriaerophilum sp. nov. and Bifidobacterium eccum sp. nov., isolated from water kefir.</title>
        <authorList>
            <person name="Breselge S."/>
            <person name="Bellassi P."/>
            <person name="Barcenilla C."/>
            <person name="Alvarez-Ordonez A."/>
            <person name="Morelli L."/>
            <person name="Cotter P.D."/>
        </authorList>
    </citation>
    <scope>NUCLEOTIDE SEQUENCE</scope>
    <source>
        <strain evidence="10">WK041_4_12</strain>
    </source>
</reference>